<gene>
    <name evidence="2" type="ORF">SPRG_18790</name>
</gene>
<dbReference type="AlphaFoldDB" id="A0A067D1S1"/>
<dbReference type="GeneID" id="24140293"/>
<dbReference type="OMA" id="EWIVAMW"/>
<evidence type="ECO:0000313" key="3">
    <source>
        <dbReference type="Proteomes" id="UP000030745"/>
    </source>
</evidence>
<dbReference type="Proteomes" id="UP000030745">
    <property type="component" value="Unassembled WGS sequence"/>
</dbReference>
<dbReference type="RefSeq" id="XP_012194013.1">
    <property type="nucleotide sequence ID" value="XM_012338623.1"/>
</dbReference>
<accession>A0A067D1S1</accession>
<dbReference type="OrthoDB" id="10337424at2759"/>
<name>A0A067D1S1_SAPPC</name>
<reference evidence="2 3" key="1">
    <citation type="journal article" date="2013" name="PLoS Genet.">
        <title>Distinctive expansion of potential virulence genes in the genome of the oomycete fish pathogen Saprolegnia parasitica.</title>
        <authorList>
            <person name="Jiang R.H."/>
            <person name="de Bruijn I."/>
            <person name="Haas B.J."/>
            <person name="Belmonte R."/>
            <person name="Lobach L."/>
            <person name="Christie J."/>
            <person name="van den Ackerveken G."/>
            <person name="Bottin A."/>
            <person name="Bulone V."/>
            <person name="Diaz-Moreno S.M."/>
            <person name="Dumas B."/>
            <person name="Fan L."/>
            <person name="Gaulin E."/>
            <person name="Govers F."/>
            <person name="Grenville-Briggs L.J."/>
            <person name="Horner N.R."/>
            <person name="Levin J.Z."/>
            <person name="Mammella M."/>
            <person name="Meijer H.J."/>
            <person name="Morris P."/>
            <person name="Nusbaum C."/>
            <person name="Oome S."/>
            <person name="Phillips A.J."/>
            <person name="van Rooyen D."/>
            <person name="Rzeszutek E."/>
            <person name="Saraiva M."/>
            <person name="Secombes C.J."/>
            <person name="Seidl M.F."/>
            <person name="Snel B."/>
            <person name="Stassen J.H."/>
            <person name="Sykes S."/>
            <person name="Tripathy S."/>
            <person name="van den Berg H."/>
            <person name="Vega-Arreguin J.C."/>
            <person name="Wawra S."/>
            <person name="Young S.K."/>
            <person name="Zeng Q."/>
            <person name="Dieguez-Uribeondo J."/>
            <person name="Russ C."/>
            <person name="Tyler B.M."/>
            <person name="van West P."/>
        </authorList>
    </citation>
    <scope>NUCLEOTIDE SEQUENCE [LARGE SCALE GENOMIC DNA]</scope>
    <source>
        <strain evidence="2 3">CBS 223.65</strain>
    </source>
</reference>
<feature type="region of interest" description="Disordered" evidence="1">
    <location>
        <begin position="1"/>
        <end position="29"/>
    </location>
</feature>
<sequence length="920" mass="101381">MANGQRKQQQRAKPPAKARRVRGPTGKEPFEEAVGLLRRSAAHSPTPWGMFEIPHPVEPLLHVDAMDEWLGWPLCKFQAHQVMDAYKASHGVAIVPAAHLTIESDDWREAMDTVMRQHIADAFLPQGAFSLQLSHFVLDFKGSASSLVPTTRPARTVGSVYLHLSSMYTGGEVTLTSAGGLTRAWEATKFLTRLQCLVLSPSTTISVDPITYGQRAILVYHLVDESPSTYFDEAVAKLTAASCVRHPVFSVGGIRLAAPNPTLSRDKLAPVDLDFARALLASGAYDVVVAEHEKNFDLFGVGGTGYSSKLLRVQALRELPAAVADNLPSVSVQAYLFEKKADPRKIGFSGPQYSLPDFAPTLDTFCDALISLRRLTTVSRLLGSFLRVGSAERTFIAIAPCIAKLVQAFGWEALYSPMNALLDRWLKSLRGVGLCYGLVASLAGAAESPLCATIDQPFAVEWIVAMWSRLALVVDALAESDKLYDDATLPRIVFQYSLFLQMYVDQPAQHLSQRWLYNCLPDGVVTKIASFLGPVPTLDELDNYGIFSPVPDMTPGLAAALRLDQRVNAAYLDRVVDDYMAGDFGDYDDDRDFNQELATSLLAVAAATGRFTDVLSELIAGWRFALSLPINAFLRVWPALATADVQRACASALLRIADQLRPDDLVPPEFDFHMLLQDPGTDGPREVVVHQVVATLNFFATFDRAHLVPFQTKWIAAVTQNADAVRTTLCDVIEAVHEHLPTETALVAHLARAYLEATAAADHDAIQRLTDYALLDIEVPSCCELSVGFQEFLHDPVQDEFRVNDIHACDKIGPIVAAHPLQLRVHERTMTRDDDLLWGDDDDYDDDYDDFDDDGGDQLVVSVVTKVRQPGQVSVDVLRSHLARQRNYEKTLARSRRVADILQETTENILQEVTASDDAE</sequence>
<dbReference type="KEGG" id="spar:SPRG_18790"/>
<dbReference type="EMBL" id="KK583189">
    <property type="protein sequence ID" value="KDO35460.1"/>
    <property type="molecule type" value="Genomic_DNA"/>
</dbReference>
<feature type="compositionally biased region" description="Basic residues" evidence="1">
    <location>
        <begin position="8"/>
        <end position="22"/>
    </location>
</feature>
<keyword evidence="3" id="KW-1185">Reference proteome</keyword>
<evidence type="ECO:0000313" key="2">
    <source>
        <dbReference type="EMBL" id="KDO35460.1"/>
    </source>
</evidence>
<organism evidence="2 3">
    <name type="scientific">Saprolegnia parasitica (strain CBS 223.65)</name>
    <dbReference type="NCBI Taxonomy" id="695850"/>
    <lineage>
        <taxon>Eukaryota</taxon>
        <taxon>Sar</taxon>
        <taxon>Stramenopiles</taxon>
        <taxon>Oomycota</taxon>
        <taxon>Saprolegniomycetes</taxon>
        <taxon>Saprolegniales</taxon>
        <taxon>Saprolegniaceae</taxon>
        <taxon>Saprolegnia</taxon>
    </lineage>
</organism>
<protein>
    <submittedName>
        <fullName evidence="2">Uncharacterized protein</fullName>
    </submittedName>
</protein>
<evidence type="ECO:0000256" key="1">
    <source>
        <dbReference type="SAM" id="MobiDB-lite"/>
    </source>
</evidence>
<dbReference type="VEuPathDB" id="FungiDB:SPRG_18790"/>
<proteinExistence type="predicted"/>